<gene>
    <name evidence="2" type="ORF">EYZ11_012803</name>
</gene>
<evidence type="ECO:0000313" key="2">
    <source>
        <dbReference type="EMBL" id="THC87754.1"/>
    </source>
</evidence>
<keyword evidence="1" id="KW-0732">Signal</keyword>
<sequence>MVYAVLLVAIVHAATLAKRVRSIRAAVNMDSVVPQRISVEVVK</sequence>
<feature type="signal peptide" evidence="1">
    <location>
        <begin position="1"/>
        <end position="17"/>
    </location>
</feature>
<comment type="caution">
    <text evidence="2">The sequence shown here is derived from an EMBL/GenBank/DDBJ whole genome shotgun (WGS) entry which is preliminary data.</text>
</comment>
<evidence type="ECO:0000313" key="3">
    <source>
        <dbReference type="Proteomes" id="UP000308092"/>
    </source>
</evidence>
<accession>A0A4V3UML4</accession>
<dbReference type="AlphaFoldDB" id="A0A4V3UML4"/>
<proteinExistence type="predicted"/>
<protein>
    <submittedName>
        <fullName evidence="2">Uncharacterized protein</fullName>
    </submittedName>
</protein>
<feature type="chain" id="PRO_5020334007" evidence="1">
    <location>
        <begin position="18"/>
        <end position="43"/>
    </location>
</feature>
<evidence type="ECO:0000256" key="1">
    <source>
        <dbReference type="SAM" id="SignalP"/>
    </source>
</evidence>
<name>A0A4V3UML4_9EURO</name>
<keyword evidence="3" id="KW-1185">Reference proteome</keyword>
<dbReference type="Proteomes" id="UP000308092">
    <property type="component" value="Unassembled WGS sequence"/>
</dbReference>
<dbReference type="VEuPathDB" id="FungiDB:EYZ11_012803"/>
<organism evidence="2 3">
    <name type="scientific">Aspergillus tanneri</name>
    <dbReference type="NCBI Taxonomy" id="1220188"/>
    <lineage>
        <taxon>Eukaryota</taxon>
        <taxon>Fungi</taxon>
        <taxon>Dikarya</taxon>
        <taxon>Ascomycota</taxon>
        <taxon>Pezizomycotina</taxon>
        <taxon>Eurotiomycetes</taxon>
        <taxon>Eurotiomycetidae</taxon>
        <taxon>Eurotiales</taxon>
        <taxon>Aspergillaceae</taxon>
        <taxon>Aspergillus</taxon>
        <taxon>Aspergillus subgen. Circumdati</taxon>
    </lineage>
</organism>
<reference evidence="2 3" key="1">
    <citation type="submission" date="2019-03" db="EMBL/GenBank/DDBJ databases">
        <title>The genome sequence of a newly discovered highly antifungal drug resistant Aspergillus species, Aspergillus tanneri NIH 1004.</title>
        <authorList>
            <person name="Mounaud S."/>
            <person name="Singh I."/>
            <person name="Joardar V."/>
            <person name="Pakala S."/>
            <person name="Pakala S."/>
            <person name="Venepally P."/>
            <person name="Hoover J."/>
            <person name="Nierman W."/>
            <person name="Chung J."/>
            <person name="Losada L."/>
        </authorList>
    </citation>
    <scope>NUCLEOTIDE SEQUENCE [LARGE SCALE GENOMIC DNA]</scope>
    <source>
        <strain evidence="2 3">NIH1004</strain>
    </source>
</reference>
<dbReference type="EMBL" id="SOSA01001056">
    <property type="protein sequence ID" value="THC87754.1"/>
    <property type="molecule type" value="Genomic_DNA"/>
</dbReference>